<dbReference type="InterPro" id="IPR050079">
    <property type="entry name" value="DEAD_box_RNA_helicase"/>
</dbReference>
<dbReference type="InterPro" id="IPR014001">
    <property type="entry name" value="Helicase_ATP-bd"/>
</dbReference>
<dbReference type="CDD" id="cd18787">
    <property type="entry name" value="SF2_C_DEAD"/>
    <property type="match status" value="1"/>
</dbReference>
<dbReference type="PANTHER" id="PTHR47959">
    <property type="entry name" value="ATP-DEPENDENT RNA HELICASE RHLE-RELATED"/>
    <property type="match status" value="1"/>
</dbReference>
<evidence type="ECO:0000256" key="6">
    <source>
        <dbReference type="PROSITE-ProRule" id="PRU00552"/>
    </source>
</evidence>
<feature type="domain" description="Helicase C-terminal" evidence="9">
    <location>
        <begin position="542"/>
        <end position="700"/>
    </location>
</feature>
<evidence type="ECO:0000259" key="9">
    <source>
        <dbReference type="PROSITE" id="PS51194"/>
    </source>
</evidence>
<dbReference type="KEGG" id="cpoi:OE229_05970"/>
<gene>
    <name evidence="11" type="ORF">OE229_05970</name>
</gene>
<dbReference type="EMBL" id="CP106879">
    <property type="protein sequence ID" value="UYC82011.1"/>
    <property type="molecule type" value="Genomic_DNA"/>
</dbReference>
<keyword evidence="3 11" id="KW-0347">Helicase</keyword>
<evidence type="ECO:0000313" key="12">
    <source>
        <dbReference type="Proteomes" id="UP001062223"/>
    </source>
</evidence>
<comment type="similarity">
    <text evidence="5">Belongs to the DEAD box helicase family.</text>
</comment>
<dbReference type="SUPFAM" id="SSF52540">
    <property type="entry name" value="P-loop containing nucleoside triphosphate hydrolases"/>
    <property type="match status" value="1"/>
</dbReference>
<dbReference type="Proteomes" id="UP001062223">
    <property type="component" value="Chromosome"/>
</dbReference>
<dbReference type="InterPro" id="IPR011545">
    <property type="entry name" value="DEAD/DEAH_box_helicase_dom"/>
</dbReference>
<dbReference type="GO" id="GO:0016787">
    <property type="term" value="F:hydrolase activity"/>
    <property type="evidence" value="ECO:0007669"/>
    <property type="project" value="UniProtKB-KW"/>
</dbReference>
<proteinExistence type="inferred from homology"/>
<dbReference type="PROSITE" id="PS51195">
    <property type="entry name" value="Q_MOTIF"/>
    <property type="match status" value="1"/>
</dbReference>
<dbReference type="PANTHER" id="PTHR47959:SF13">
    <property type="entry name" value="ATP-DEPENDENT RNA HELICASE RHLE"/>
    <property type="match status" value="1"/>
</dbReference>
<evidence type="ECO:0000256" key="5">
    <source>
        <dbReference type="ARBA" id="ARBA00038437"/>
    </source>
</evidence>
<dbReference type="GO" id="GO:0005524">
    <property type="term" value="F:ATP binding"/>
    <property type="evidence" value="ECO:0007669"/>
    <property type="project" value="UniProtKB-KW"/>
</dbReference>
<dbReference type="AlphaFoldDB" id="A0A9Q9T4S6"/>
<dbReference type="InterPro" id="IPR014014">
    <property type="entry name" value="RNA_helicase_DEAD_Q_motif"/>
</dbReference>
<feature type="domain" description="Helicase ATP-binding" evidence="8">
    <location>
        <begin position="347"/>
        <end position="531"/>
    </location>
</feature>
<dbReference type="SMART" id="SM00487">
    <property type="entry name" value="DEXDc"/>
    <property type="match status" value="1"/>
</dbReference>
<evidence type="ECO:0000256" key="3">
    <source>
        <dbReference type="ARBA" id="ARBA00022806"/>
    </source>
</evidence>
<evidence type="ECO:0000256" key="7">
    <source>
        <dbReference type="SAM" id="MobiDB-lite"/>
    </source>
</evidence>
<dbReference type="PROSITE" id="PS51194">
    <property type="entry name" value="HELICASE_CTER"/>
    <property type="match status" value="1"/>
</dbReference>
<dbReference type="CDD" id="cd00268">
    <property type="entry name" value="DEADc"/>
    <property type="match status" value="1"/>
</dbReference>
<organism evidence="11 12">
    <name type="scientific">Curtobacterium poinsettiae</name>
    <dbReference type="NCBI Taxonomy" id="159612"/>
    <lineage>
        <taxon>Bacteria</taxon>
        <taxon>Bacillati</taxon>
        <taxon>Actinomycetota</taxon>
        <taxon>Actinomycetes</taxon>
        <taxon>Micrococcales</taxon>
        <taxon>Microbacteriaceae</taxon>
        <taxon>Curtobacterium</taxon>
    </lineage>
</organism>
<dbReference type="PROSITE" id="PS51192">
    <property type="entry name" value="HELICASE_ATP_BIND_1"/>
    <property type="match status" value="1"/>
</dbReference>
<dbReference type="InterPro" id="IPR001650">
    <property type="entry name" value="Helicase_C-like"/>
</dbReference>
<dbReference type="GO" id="GO:0003724">
    <property type="term" value="F:RNA helicase activity"/>
    <property type="evidence" value="ECO:0007669"/>
    <property type="project" value="InterPro"/>
</dbReference>
<feature type="short sequence motif" description="Q motif" evidence="6">
    <location>
        <begin position="316"/>
        <end position="344"/>
    </location>
</feature>
<reference evidence="11" key="1">
    <citation type="submission" date="2022-09" db="EMBL/GenBank/DDBJ databases">
        <title>Taxonomy of Curtobacterium flaccumfaciens.</title>
        <authorList>
            <person name="Osdaghi E."/>
            <person name="Taghavi S.M."/>
            <person name="Hamidizade M."/>
            <person name="Abachi H."/>
            <person name="Fazliarab A."/>
            <person name="Baeyen S."/>
            <person name="Portier P."/>
            <person name="Van Vaerenbergh J."/>
            <person name="Jacques M.-A."/>
        </authorList>
    </citation>
    <scope>NUCLEOTIDE SEQUENCE</scope>
    <source>
        <strain evidence="11">AGQB46</strain>
    </source>
</reference>
<evidence type="ECO:0000256" key="1">
    <source>
        <dbReference type="ARBA" id="ARBA00022741"/>
    </source>
</evidence>
<dbReference type="SMART" id="SM00490">
    <property type="entry name" value="HELICc"/>
    <property type="match status" value="1"/>
</dbReference>
<dbReference type="InterPro" id="IPR027417">
    <property type="entry name" value="P-loop_NTPase"/>
</dbReference>
<feature type="compositionally biased region" description="Basic and acidic residues" evidence="7">
    <location>
        <begin position="62"/>
        <end position="289"/>
    </location>
</feature>
<dbReference type="GO" id="GO:0005829">
    <property type="term" value="C:cytosol"/>
    <property type="evidence" value="ECO:0007669"/>
    <property type="project" value="TreeGrafter"/>
</dbReference>
<dbReference type="Pfam" id="PF00271">
    <property type="entry name" value="Helicase_C"/>
    <property type="match status" value="1"/>
</dbReference>
<evidence type="ECO:0000259" key="8">
    <source>
        <dbReference type="PROSITE" id="PS51192"/>
    </source>
</evidence>
<keyword evidence="1" id="KW-0547">Nucleotide-binding</keyword>
<protein>
    <submittedName>
        <fullName evidence="11">DEAD/DEAH box helicase</fullName>
    </submittedName>
</protein>
<dbReference type="Pfam" id="PF00270">
    <property type="entry name" value="DEAD"/>
    <property type="match status" value="1"/>
</dbReference>
<feature type="domain" description="DEAD-box RNA helicase Q" evidence="10">
    <location>
        <begin position="316"/>
        <end position="344"/>
    </location>
</feature>
<dbReference type="Gene3D" id="3.40.50.300">
    <property type="entry name" value="P-loop containing nucleotide triphosphate hydrolases"/>
    <property type="match status" value="2"/>
</dbReference>
<dbReference type="GO" id="GO:0003676">
    <property type="term" value="F:nucleic acid binding"/>
    <property type="evidence" value="ECO:0007669"/>
    <property type="project" value="InterPro"/>
</dbReference>
<keyword evidence="4" id="KW-0067">ATP-binding</keyword>
<evidence type="ECO:0000313" key="11">
    <source>
        <dbReference type="EMBL" id="UYC82011.1"/>
    </source>
</evidence>
<sequence>MAPYNKGGADNRASDRVRHPNGTPAARSSKHRGFRAADSSQPRQKQRWDAEERRGRASQGERPARPNWEPRDSGGQRRPDRDDRGGRGFNRDDRAPRSFNRDDRAPRSFNRDDRAPRRDNEDRPRRFDRDDRAPRRFDRDDRAPRRDNDDRPRRSFDRDDRAPRSFNRDDRAPRRDNDDRPRRSFDRDDRAPRSFNRDDRAPRRDNDDRPRRSFDRDDRAPRRDSDDRPRRSFDRDDRAPRRDNDDRPRRSFDRDAPRKFDRDGRAPRKFDRDDRTDRAPRRSFDEPERGGFVPADDVKLEKLQAEATIAADVEGVTFGDLGIGGNISRALQELGASSPFPIQAATIPDVLAGKDVLGRGRTGSGKTIAFGAPLVEKLMEHGGGTKRKMGRAPRALILAPTRELALQIDRTVQPIARSVGLFTTQIYGGVPYGRQEGALERGVDIIVGTPGRVQDLMNKGKLDLSEVIISVLDEADHMCDLGFLEPVQEILSATAEVTPQGNRAQKLLFSATLDTQVAALVEQFLHEPSVHEVAGEDQASSTIDHRVLVVEQREKDRLLEELVAGDGKTIVFARTRAYAERLADQFEDAGIRATSLHGDLNQSRRTRNLQLLTSGRVNVLVATDVAARGIHVDDVSLVVQADAPDDYKAYMHRSGRTGRAGKEGTVVTIVPRGRIRKIEGILERAEIEADLVQAAPGDGIVSELAAR</sequence>
<keyword evidence="2" id="KW-0378">Hydrolase</keyword>
<accession>A0A9Q9T4S6</accession>
<dbReference type="RefSeq" id="WP_262136944.1">
    <property type="nucleotide sequence ID" value="NZ_CP106879.1"/>
</dbReference>
<evidence type="ECO:0000259" key="10">
    <source>
        <dbReference type="PROSITE" id="PS51195"/>
    </source>
</evidence>
<evidence type="ECO:0000256" key="2">
    <source>
        <dbReference type="ARBA" id="ARBA00022801"/>
    </source>
</evidence>
<feature type="compositionally biased region" description="Basic and acidic residues" evidence="7">
    <location>
        <begin position="46"/>
        <end position="55"/>
    </location>
</feature>
<dbReference type="InterPro" id="IPR044742">
    <property type="entry name" value="DEAD/DEAH_RhlB"/>
</dbReference>
<feature type="region of interest" description="Disordered" evidence="7">
    <location>
        <begin position="1"/>
        <end position="293"/>
    </location>
</feature>
<evidence type="ECO:0000256" key="4">
    <source>
        <dbReference type="ARBA" id="ARBA00022840"/>
    </source>
</evidence>
<name>A0A9Q9T4S6_9MICO</name>